<dbReference type="PANTHER" id="PTHR42850:SF2">
    <property type="entry name" value="BLL5683 PROTEIN"/>
    <property type="match status" value="1"/>
</dbReference>
<dbReference type="InterPro" id="IPR024654">
    <property type="entry name" value="Calcineurin-like_PHP_lpxH"/>
</dbReference>
<dbReference type="InterPro" id="IPR050126">
    <property type="entry name" value="Ap4A_hydrolase"/>
</dbReference>
<dbReference type="AlphaFoldDB" id="A0A512MD49"/>
<dbReference type="Proteomes" id="UP000321577">
    <property type="component" value="Unassembled WGS sequence"/>
</dbReference>
<reference evidence="3 4" key="1">
    <citation type="submission" date="2019-07" db="EMBL/GenBank/DDBJ databases">
        <title>Whole genome shotgun sequence of Brevifollis gellanilyticus NBRC 108608.</title>
        <authorList>
            <person name="Hosoyama A."/>
            <person name="Uohara A."/>
            <person name="Ohji S."/>
            <person name="Ichikawa N."/>
        </authorList>
    </citation>
    <scope>NUCLEOTIDE SEQUENCE [LARGE SCALE GENOMIC DNA]</scope>
    <source>
        <strain evidence="3 4">NBRC 108608</strain>
    </source>
</reference>
<dbReference type="Gene3D" id="3.60.21.10">
    <property type="match status" value="1"/>
</dbReference>
<protein>
    <submittedName>
        <fullName evidence="3">Metallophosphoesterase</fullName>
    </submittedName>
</protein>
<name>A0A512MD49_9BACT</name>
<evidence type="ECO:0000313" key="3">
    <source>
        <dbReference type="EMBL" id="GEP44632.1"/>
    </source>
</evidence>
<dbReference type="CDD" id="cd00838">
    <property type="entry name" value="MPP_superfamily"/>
    <property type="match status" value="1"/>
</dbReference>
<dbReference type="PANTHER" id="PTHR42850">
    <property type="entry name" value="METALLOPHOSPHOESTERASE"/>
    <property type="match status" value="1"/>
</dbReference>
<keyword evidence="4" id="KW-1185">Reference proteome</keyword>
<accession>A0A512MD49</accession>
<dbReference type="InterPro" id="IPR011152">
    <property type="entry name" value="Pesterase_MJ0912"/>
</dbReference>
<sequence>MPDSIAFISDIHGNLPALSAVLADIAEQGVTQIICLGDVVGYGGQPGECVDVLRERGIVTVKGNHDSMVADGIPAGDDVGITMAMMWDWTEQALTTDQRQWLRELPMTLEHPDFQAVHATLKNPAGWGYVLTASHASAHFMHQQRPLCFIGHSHWPAFWVAGETDERSITSLESIDMALKQLVNVGSVGQPRDGDENACYLIYRPEQKDVWWRRVPYDIAAAQRAIEEAGLPIKFADRLRFGK</sequence>
<dbReference type="InterPro" id="IPR029052">
    <property type="entry name" value="Metallo-depent_PP-like"/>
</dbReference>
<dbReference type="GO" id="GO:0005737">
    <property type="term" value="C:cytoplasm"/>
    <property type="evidence" value="ECO:0007669"/>
    <property type="project" value="TreeGrafter"/>
</dbReference>
<proteinExistence type="inferred from homology"/>
<comment type="caution">
    <text evidence="3">The sequence shown here is derived from an EMBL/GenBank/DDBJ whole genome shotgun (WGS) entry which is preliminary data.</text>
</comment>
<feature type="domain" description="Calcineurin-like phosphoesterase" evidence="2">
    <location>
        <begin position="5"/>
        <end position="203"/>
    </location>
</feature>
<dbReference type="EMBL" id="BKAG01000033">
    <property type="protein sequence ID" value="GEP44632.1"/>
    <property type="molecule type" value="Genomic_DNA"/>
</dbReference>
<dbReference type="Pfam" id="PF12850">
    <property type="entry name" value="Metallophos_2"/>
    <property type="match status" value="1"/>
</dbReference>
<evidence type="ECO:0000259" key="2">
    <source>
        <dbReference type="Pfam" id="PF12850"/>
    </source>
</evidence>
<evidence type="ECO:0000256" key="1">
    <source>
        <dbReference type="ARBA" id="ARBA00008950"/>
    </source>
</evidence>
<organism evidence="3 4">
    <name type="scientific">Brevifollis gellanilyticus</name>
    <dbReference type="NCBI Taxonomy" id="748831"/>
    <lineage>
        <taxon>Bacteria</taxon>
        <taxon>Pseudomonadati</taxon>
        <taxon>Verrucomicrobiota</taxon>
        <taxon>Verrucomicrobiia</taxon>
        <taxon>Verrucomicrobiales</taxon>
        <taxon>Verrucomicrobiaceae</taxon>
    </lineage>
</organism>
<dbReference type="RefSeq" id="WP_170266904.1">
    <property type="nucleotide sequence ID" value="NZ_BKAG01000033.1"/>
</dbReference>
<dbReference type="PIRSF" id="PIRSF000883">
    <property type="entry name" value="Pesterase_MJ0912"/>
    <property type="match status" value="1"/>
</dbReference>
<comment type="similarity">
    <text evidence="1">Belongs to the metallophosphoesterase superfamily. YfcE family.</text>
</comment>
<dbReference type="GO" id="GO:0016791">
    <property type="term" value="F:phosphatase activity"/>
    <property type="evidence" value="ECO:0007669"/>
    <property type="project" value="TreeGrafter"/>
</dbReference>
<evidence type="ECO:0000313" key="4">
    <source>
        <dbReference type="Proteomes" id="UP000321577"/>
    </source>
</evidence>
<gene>
    <name evidence="3" type="ORF">BGE01nite_39230</name>
</gene>
<dbReference type="SUPFAM" id="SSF56300">
    <property type="entry name" value="Metallo-dependent phosphatases"/>
    <property type="match status" value="1"/>
</dbReference>